<dbReference type="SUPFAM" id="SSF54285">
    <property type="entry name" value="MoaD/ThiS"/>
    <property type="match status" value="1"/>
</dbReference>
<dbReference type="AlphaFoldDB" id="A0A1I2H674"/>
<dbReference type="PANTHER" id="PTHR33359">
    <property type="entry name" value="MOLYBDOPTERIN SYNTHASE SULFUR CARRIER SUBUNIT"/>
    <property type="match status" value="1"/>
</dbReference>
<organism evidence="4 5">
    <name type="scientific">Fontimonas thermophila</name>
    <dbReference type="NCBI Taxonomy" id="1076937"/>
    <lineage>
        <taxon>Bacteria</taxon>
        <taxon>Pseudomonadati</taxon>
        <taxon>Pseudomonadota</taxon>
        <taxon>Gammaproteobacteria</taxon>
        <taxon>Nevskiales</taxon>
        <taxon>Nevskiaceae</taxon>
        <taxon>Fontimonas</taxon>
    </lineage>
</organism>
<dbReference type="Gene3D" id="3.10.20.30">
    <property type="match status" value="1"/>
</dbReference>
<dbReference type="GO" id="GO:0000166">
    <property type="term" value="F:nucleotide binding"/>
    <property type="evidence" value="ECO:0007669"/>
    <property type="project" value="UniProtKB-KW"/>
</dbReference>
<evidence type="ECO:0000256" key="1">
    <source>
        <dbReference type="ARBA" id="ARBA00022741"/>
    </source>
</evidence>
<evidence type="ECO:0000256" key="3">
    <source>
        <dbReference type="ARBA" id="ARBA00024247"/>
    </source>
</evidence>
<dbReference type="RefSeq" id="WP_091530023.1">
    <property type="nucleotide sequence ID" value="NZ_FOOC01000001.1"/>
</dbReference>
<evidence type="ECO:0000256" key="2">
    <source>
        <dbReference type="ARBA" id="ARBA00024200"/>
    </source>
</evidence>
<dbReference type="GO" id="GO:0006777">
    <property type="term" value="P:Mo-molybdopterin cofactor biosynthetic process"/>
    <property type="evidence" value="ECO:0007669"/>
    <property type="project" value="InterPro"/>
</dbReference>
<dbReference type="InterPro" id="IPR012675">
    <property type="entry name" value="Beta-grasp_dom_sf"/>
</dbReference>
<keyword evidence="5" id="KW-1185">Reference proteome</keyword>
<sequence>MQIAVHCYGATRLHTGSDTLMLSLPEPATVADALAALASRSEAFAALLKQCAVAIGDELVRRTHPLKPGDELALLPPVAGG</sequence>
<proteinExistence type="inferred from homology"/>
<name>A0A1I2H674_9GAMM</name>
<dbReference type="STRING" id="1076937.SAMN04488120_101120"/>
<dbReference type="InterPro" id="IPR044672">
    <property type="entry name" value="MOCS2A"/>
</dbReference>
<reference evidence="4 5" key="1">
    <citation type="submission" date="2016-10" db="EMBL/GenBank/DDBJ databases">
        <authorList>
            <person name="de Groot N.N."/>
        </authorList>
    </citation>
    <scope>NUCLEOTIDE SEQUENCE [LARGE SCALE GENOMIC DNA]</scope>
    <source>
        <strain evidence="4 5">DSM 23609</strain>
    </source>
</reference>
<dbReference type="EMBL" id="FOOC01000001">
    <property type="protein sequence ID" value="SFF24141.1"/>
    <property type="molecule type" value="Genomic_DNA"/>
</dbReference>
<dbReference type="OrthoDB" id="7066694at2"/>
<accession>A0A1I2H674</accession>
<dbReference type="Proteomes" id="UP000199771">
    <property type="component" value="Unassembled WGS sequence"/>
</dbReference>
<comment type="similarity">
    <text evidence="2">Belongs to the MoaD family.</text>
</comment>
<dbReference type="CDD" id="cd00754">
    <property type="entry name" value="Ubl_MoaD"/>
    <property type="match status" value="1"/>
</dbReference>
<dbReference type="InterPro" id="IPR003749">
    <property type="entry name" value="ThiS/MoaD-like"/>
</dbReference>
<dbReference type="Pfam" id="PF02597">
    <property type="entry name" value="ThiS"/>
    <property type="match status" value="1"/>
</dbReference>
<gene>
    <name evidence="4" type="ORF">SAMN04488120_101120</name>
</gene>
<evidence type="ECO:0000313" key="4">
    <source>
        <dbReference type="EMBL" id="SFF24141.1"/>
    </source>
</evidence>
<protein>
    <recommendedName>
        <fullName evidence="3">Molybdopterin synthase sulfur carrier subunit</fullName>
    </recommendedName>
</protein>
<evidence type="ECO:0000313" key="5">
    <source>
        <dbReference type="Proteomes" id="UP000199771"/>
    </source>
</evidence>
<dbReference type="PANTHER" id="PTHR33359:SF1">
    <property type="entry name" value="MOLYBDOPTERIN SYNTHASE SULFUR CARRIER SUBUNIT"/>
    <property type="match status" value="1"/>
</dbReference>
<dbReference type="GO" id="GO:1990133">
    <property type="term" value="C:molybdopterin adenylyltransferase complex"/>
    <property type="evidence" value="ECO:0007669"/>
    <property type="project" value="TreeGrafter"/>
</dbReference>
<dbReference type="InterPro" id="IPR016155">
    <property type="entry name" value="Mopterin_synth/thiamin_S_b"/>
</dbReference>
<keyword evidence="1" id="KW-0547">Nucleotide-binding</keyword>